<evidence type="ECO:0000256" key="2">
    <source>
        <dbReference type="ARBA" id="ARBA00023125"/>
    </source>
</evidence>
<dbReference type="KEGG" id="sna:Snas_4166"/>
<keyword evidence="2 3" id="KW-0238">DNA-binding</keyword>
<dbReference type="STRING" id="446470.Snas_4166"/>
<feature type="DNA-binding region" description="OmpR/PhoB-type" evidence="3">
    <location>
        <begin position="1"/>
        <end position="88"/>
    </location>
</feature>
<dbReference type="Proteomes" id="UP000000844">
    <property type="component" value="Chromosome"/>
</dbReference>
<dbReference type="HOGENOM" id="CLU_004665_1_3_11"/>
<dbReference type="PRINTS" id="PR00364">
    <property type="entry name" value="DISEASERSIST"/>
</dbReference>
<dbReference type="SUPFAM" id="SSF46894">
    <property type="entry name" value="C-terminal effector domain of the bipartite response regulators"/>
    <property type="match status" value="1"/>
</dbReference>
<dbReference type="PANTHER" id="PTHR47691:SF3">
    <property type="entry name" value="HTH-TYPE TRANSCRIPTIONAL REGULATOR RV0890C-RELATED"/>
    <property type="match status" value="1"/>
</dbReference>
<dbReference type="Gene3D" id="1.25.40.10">
    <property type="entry name" value="Tetratricopeptide repeat domain"/>
    <property type="match status" value="2"/>
</dbReference>
<dbReference type="InterPro" id="IPR016032">
    <property type="entry name" value="Sig_transdc_resp-reg_C-effctor"/>
</dbReference>
<dbReference type="Pfam" id="PF03704">
    <property type="entry name" value="BTAD"/>
    <property type="match status" value="1"/>
</dbReference>
<dbReference type="EMBL" id="CP001778">
    <property type="protein sequence ID" value="ADD43817.1"/>
    <property type="molecule type" value="Genomic_DNA"/>
</dbReference>
<evidence type="ECO:0000259" key="4">
    <source>
        <dbReference type="PROSITE" id="PS51755"/>
    </source>
</evidence>
<dbReference type="SUPFAM" id="SSF48452">
    <property type="entry name" value="TPR-like"/>
    <property type="match status" value="2"/>
</dbReference>
<dbReference type="SMART" id="SM00862">
    <property type="entry name" value="Trans_reg_C"/>
    <property type="match status" value="1"/>
</dbReference>
<dbReference type="OrthoDB" id="3194665at2"/>
<evidence type="ECO:0000256" key="3">
    <source>
        <dbReference type="PROSITE-ProRule" id="PRU01091"/>
    </source>
</evidence>
<dbReference type="PROSITE" id="PS51755">
    <property type="entry name" value="OMPR_PHOB"/>
    <property type="match status" value="1"/>
</dbReference>
<proteinExistence type="inferred from homology"/>
<dbReference type="eggNOG" id="COG3629">
    <property type="taxonomic scope" value="Bacteria"/>
</dbReference>
<dbReference type="RefSeq" id="WP_013019388.1">
    <property type="nucleotide sequence ID" value="NC_013947.1"/>
</dbReference>
<dbReference type="GO" id="GO:0006355">
    <property type="term" value="P:regulation of DNA-templated transcription"/>
    <property type="evidence" value="ECO:0007669"/>
    <property type="project" value="InterPro"/>
</dbReference>
<dbReference type="AlphaFoldDB" id="D3Q284"/>
<dbReference type="InterPro" id="IPR027417">
    <property type="entry name" value="P-loop_NTPase"/>
</dbReference>
<sequence length="1049" mass="115058">MRIDLLGPLRILTGDRELPISGARLRGLLTLLALHAGRPVTAERIADALWTGEAPSANTVQSLVSRLRGVLGDRELIESGPGGYRLAIDQSHVDIHAFEELAATGRGALSGKDFATAAPALRQALALWRGELGELSAVDDRAAVRALTLREEARDDLADAELALGNAATILAELRERAAAQPFRERVQAQLLRALAATGAYAEALSRFETVRERLADELGVDPGPALTEAHLAVLRAESQPAKPGNNLPAPLTSFIGRDADVVALEDALSTDRLVMVTGPGGCGKTRLAVHVAHRLADTMDVRMAELAPVTEGSEVPHTVVTAMGLHEAAAGFGATVTGFTDPIDRIAAAIRDQPWLLVIDNCEHLLDAVAGLASRLLTRCPRLRILATSREPLRMTGEVIRPVRALPYPYEDVSLAEAAKYPAVRLLAERGHAANAAFTLDTGNLTDVVEICRRLDGLPLAIELAAARLRALTPHQLAVRLGERFRLLTGGDRTALPRQRTLRAVVDWSWDILDKPERLLLARMSVFVGTMTLESVEAVCGDELDETAYTLASLVDKSLVSLVGERYRILETIREYGSEKLAAMGESTALRRRHAEHFTVLAEQADANLRGHDQVRWLARLTTDHDNIIAAARRDIGDGNVDRPARVVSAMLWFWWLRGQHAEAIDLAEQVLAMPGEPEPRQAALVRVASTFGLFDMDISLAEARGRVLEALAIRDANGVTDPHPFLRMLELMAETMGGSPLRMIRLVHRLNEDPDPWIRASAISFRANVLLNSGRVARAERLFRRAVELYRRVGDRWGLAVAASAHVEVAALREDPTEARELIELAVRTESEFGIHPGKSHISTRLEYFVLRDTDPWEKLRELEAEIEACHRIGNFEMTGYMHLLAAQYLRLTGDPDAALAHLNTSRTILAPHLAAMKDRGGGPPDLPSLLRIVEARFSLDHDRLDETETLLAETLSMALRVGEAQLIGRILETEAELLLRRGDHDTAARRLGQAELARGTRNASSPDVARTESRLREVLGDNRFRELYDRSRTGSRTGLFAELRES</sequence>
<dbReference type="InterPro" id="IPR036388">
    <property type="entry name" value="WH-like_DNA-bd_sf"/>
</dbReference>
<dbReference type="SMART" id="SM01043">
    <property type="entry name" value="BTAD"/>
    <property type="match status" value="1"/>
</dbReference>
<comment type="similarity">
    <text evidence="1">Belongs to the AfsR/DnrI/RedD regulatory family.</text>
</comment>
<dbReference type="InterPro" id="IPR011990">
    <property type="entry name" value="TPR-like_helical_dom_sf"/>
</dbReference>
<dbReference type="GO" id="GO:0000160">
    <property type="term" value="P:phosphorelay signal transduction system"/>
    <property type="evidence" value="ECO:0007669"/>
    <property type="project" value="InterPro"/>
</dbReference>
<dbReference type="Gene3D" id="3.40.50.300">
    <property type="entry name" value="P-loop containing nucleotide triphosphate hydrolases"/>
    <property type="match status" value="1"/>
</dbReference>
<dbReference type="Gene3D" id="1.10.10.10">
    <property type="entry name" value="Winged helix-like DNA-binding domain superfamily/Winged helix DNA-binding domain"/>
    <property type="match status" value="1"/>
</dbReference>
<evidence type="ECO:0000256" key="1">
    <source>
        <dbReference type="ARBA" id="ARBA00005820"/>
    </source>
</evidence>
<dbReference type="InterPro" id="IPR001867">
    <property type="entry name" value="OmpR/PhoB-type_DNA-bd"/>
</dbReference>
<evidence type="ECO:0000313" key="5">
    <source>
        <dbReference type="EMBL" id="ADD43817.1"/>
    </source>
</evidence>
<reference evidence="5 6" key="1">
    <citation type="journal article" date="2009" name="Stand. Genomic Sci.">
        <title>Complete genome sequence of Stackebrandtia nassauensis type strain (LLR-40K-21).</title>
        <authorList>
            <person name="Munk C."/>
            <person name="Lapidus A."/>
            <person name="Copeland A."/>
            <person name="Jando M."/>
            <person name="Mayilraj S."/>
            <person name="Glavina Del Rio T."/>
            <person name="Nolan M."/>
            <person name="Chen F."/>
            <person name="Lucas S."/>
            <person name="Tice H."/>
            <person name="Cheng J.F."/>
            <person name="Han C."/>
            <person name="Detter J.C."/>
            <person name="Bruce D."/>
            <person name="Goodwin L."/>
            <person name="Chain P."/>
            <person name="Pitluck S."/>
            <person name="Goker M."/>
            <person name="Ovchinikova G."/>
            <person name="Pati A."/>
            <person name="Ivanova N."/>
            <person name="Mavromatis K."/>
            <person name="Chen A."/>
            <person name="Palaniappan K."/>
            <person name="Land M."/>
            <person name="Hauser L."/>
            <person name="Chang Y.J."/>
            <person name="Jeffries C.D."/>
            <person name="Bristow J."/>
            <person name="Eisen J.A."/>
            <person name="Markowitz V."/>
            <person name="Hugenholtz P."/>
            <person name="Kyrpides N.C."/>
            <person name="Klenk H.P."/>
        </authorList>
    </citation>
    <scope>NUCLEOTIDE SEQUENCE [LARGE SCALE GENOMIC DNA]</scope>
    <source>
        <strain evidence="6">DSM 44728 / CIP 108903 / NRRL B-16338 / NBRC 102104 / LLR-40K-21</strain>
    </source>
</reference>
<dbReference type="InterPro" id="IPR058852">
    <property type="entry name" value="HTH_77"/>
</dbReference>
<dbReference type="InterPro" id="IPR005158">
    <property type="entry name" value="BTAD"/>
</dbReference>
<dbReference type="PANTHER" id="PTHR47691">
    <property type="entry name" value="REGULATOR-RELATED"/>
    <property type="match status" value="1"/>
</dbReference>
<dbReference type="GO" id="GO:0003677">
    <property type="term" value="F:DNA binding"/>
    <property type="evidence" value="ECO:0007669"/>
    <property type="project" value="UniProtKB-UniRule"/>
</dbReference>
<gene>
    <name evidence="5" type="ordered locus">Snas_4166</name>
</gene>
<protein>
    <submittedName>
        <fullName evidence="5">Transcriptional regulator, winged helix family</fullName>
    </submittedName>
</protein>
<dbReference type="eggNOG" id="COG3903">
    <property type="taxonomic scope" value="Bacteria"/>
</dbReference>
<evidence type="ECO:0000313" key="6">
    <source>
        <dbReference type="Proteomes" id="UP000000844"/>
    </source>
</evidence>
<name>D3Q284_STANL</name>
<feature type="domain" description="OmpR/PhoB-type" evidence="4">
    <location>
        <begin position="1"/>
        <end position="88"/>
    </location>
</feature>
<organism evidence="5 6">
    <name type="scientific">Stackebrandtia nassauensis (strain DSM 44728 / CIP 108903 / NRRL B-16338 / NBRC 102104 / LLR-40K-21)</name>
    <dbReference type="NCBI Taxonomy" id="446470"/>
    <lineage>
        <taxon>Bacteria</taxon>
        <taxon>Bacillati</taxon>
        <taxon>Actinomycetota</taxon>
        <taxon>Actinomycetes</taxon>
        <taxon>Glycomycetales</taxon>
        <taxon>Glycomycetaceae</taxon>
        <taxon>Stackebrandtia</taxon>
    </lineage>
</organism>
<keyword evidence="6" id="KW-1185">Reference proteome</keyword>
<dbReference type="CDD" id="cd15831">
    <property type="entry name" value="BTAD"/>
    <property type="match status" value="1"/>
</dbReference>
<dbReference type="SUPFAM" id="SSF52540">
    <property type="entry name" value="P-loop containing nucleoside triphosphate hydrolases"/>
    <property type="match status" value="1"/>
</dbReference>
<accession>D3Q284</accession>
<dbReference type="Pfam" id="PF00486">
    <property type="entry name" value="Trans_reg_C"/>
    <property type="match status" value="1"/>
</dbReference>
<dbReference type="Pfam" id="PF25872">
    <property type="entry name" value="HTH_77"/>
    <property type="match status" value="1"/>
</dbReference>